<gene>
    <name evidence="2" type="ORF">OKA104_LOCUS41217</name>
    <name evidence="1" type="ORF">VCS650_LOCUS23153</name>
</gene>
<evidence type="ECO:0000313" key="2">
    <source>
        <dbReference type="EMBL" id="CAF4205299.1"/>
    </source>
</evidence>
<dbReference type="OrthoDB" id="10096142at2759"/>
<dbReference type="Proteomes" id="UP000663891">
    <property type="component" value="Unassembled WGS sequence"/>
</dbReference>
<accession>A0A814T8A5</accession>
<organism evidence="1 3">
    <name type="scientific">Adineta steineri</name>
    <dbReference type="NCBI Taxonomy" id="433720"/>
    <lineage>
        <taxon>Eukaryota</taxon>
        <taxon>Metazoa</taxon>
        <taxon>Spiralia</taxon>
        <taxon>Gnathifera</taxon>
        <taxon>Rotifera</taxon>
        <taxon>Eurotatoria</taxon>
        <taxon>Bdelloidea</taxon>
        <taxon>Adinetida</taxon>
        <taxon>Adinetidae</taxon>
        <taxon>Adineta</taxon>
    </lineage>
</organism>
<evidence type="ECO:0000313" key="1">
    <source>
        <dbReference type="EMBL" id="CAF1157315.1"/>
    </source>
</evidence>
<sequence>MAKIDSDILTATAAQFRNQEETRGRRSTSMCDASGNTPLAGDFLQIVFAVSYPKQCGNAIESICATQFLDKITIAIRGLTAFKATIQINGSAPFSVQLASCSITSEIITTPCVPNSCNLNSGSGTDCTGSLGAGPFSG</sequence>
<evidence type="ECO:0000313" key="3">
    <source>
        <dbReference type="Proteomes" id="UP000663891"/>
    </source>
</evidence>
<dbReference type="Proteomes" id="UP000663881">
    <property type="component" value="Unassembled WGS sequence"/>
</dbReference>
<proteinExistence type="predicted"/>
<protein>
    <submittedName>
        <fullName evidence="1">Uncharacterized protein</fullName>
    </submittedName>
</protein>
<comment type="caution">
    <text evidence="1">The sequence shown here is derived from an EMBL/GenBank/DDBJ whole genome shotgun (WGS) entry which is preliminary data.</text>
</comment>
<reference evidence="1" key="1">
    <citation type="submission" date="2021-02" db="EMBL/GenBank/DDBJ databases">
        <authorList>
            <person name="Nowell W R."/>
        </authorList>
    </citation>
    <scope>NUCLEOTIDE SEQUENCE</scope>
</reference>
<name>A0A814T8A5_9BILA</name>
<dbReference type="AlphaFoldDB" id="A0A814T8A5"/>
<dbReference type="EMBL" id="CAJNON010000269">
    <property type="protein sequence ID" value="CAF1157315.1"/>
    <property type="molecule type" value="Genomic_DNA"/>
</dbReference>
<dbReference type="EMBL" id="CAJOAY010009502">
    <property type="protein sequence ID" value="CAF4205299.1"/>
    <property type="molecule type" value="Genomic_DNA"/>
</dbReference>